<gene>
    <name evidence="2" type="ORF">LRAMOSA05145</name>
</gene>
<evidence type="ECO:0000256" key="1">
    <source>
        <dbReference type="SAM" id="MobiDB-lite"/>
    </source>
</evidence>
<dbReference type="Gene3D" id="3.80.10.10">
    <property type="entry name" value="Ribonuclease Inhibitor"/>
    <property type="match status" value="2"/>
</dbReference>
<name>A0A077WZD3_9FUNG</name>
<dbReference type="OrthoDB" id="2236134at2759"/>
<sequence>MPTQDQGASPLPKTAEPSSPLDYLQKGKAYSERGYQRMAIDTYKEGLSKTTAFDPVYLQLKQAKKDAEERDNSRVDFISRLPMDIIKYIAPRLILEDHPLEYDQFTKHHAPLLVSKTWRQRLMEAGHLHYKDCMYGWDPDSKLAEMAPLVKSLTLDLYGASFDGLCTLGSTFRSLQKLSVSHIPDDLEDVPTPFEPNRIVEALRVLGNSLTHLKLHYCRIASKAAIPLQSVLDACPHLTTLDINHVDPDLSGATTTFPHLKSLNLDVKTPVSNQVMTQLLSKLPCLETFSINQCSDKMIVATFLDHCPSLRYVDFGVFYVGIGDQDDDQDDRNIQFPRRYKQLSPGKMKLALDNSWNSPVLETLAISAEIHNVPQRADPSLQLDHVKQLVVTLPDPMETHDDMDTLVGLPGFIMRHTPNVERVAIRQAQVDSSTMQVMTQQSHLKNVELTVDHLEQGNDVHDITSFLNHHKSLGTQSTLERLHIYTMDTDVPSAPFYGIELSNLRELCIQTDFPLTTRHVNDLKRVAETCPNVTSLSLQAEDKIIDRVMGCLQHFQNLKELHVTAEKISQKGAMKCMYCRHLQELELSCLNDLRNVFDVLRMQIPKVYSSVY</sequence>
<evidence type="ECO:0008006" key="3">
    <source>
        <dbReference type="Google" id="ProtNLM"/>
    </source>
</evidence>
<reference evidence="2" key="1">
    <citation type="journal article" date="2014" name="Genome Announc.">
        <title>De novo whole-genome sequence and genome annotation of Lichtheimia ramosa.</title>
        <authorList>
            <person name="Linde J."/>
            <person name="Schwartze V."/>
            <person name="Binder U."/>
            <person name="Lass-Florl C."/>
            <person name="Voigt K."/>
            <person name="Horn F."/>
        </authorList>
    </citation>
    <scope>NUCLEOTIDE SEQUENCE</scope>
    <source>
        <strain evidence="2">JMRC FSU:6197</strain>
    </source>
</reference>
<dbReference type="EMBL" id="LK023368">
    <property type="protein sequence ID" value="CDS12961.1"/>
    <property type="molecule type" value="Genomic_DNA"/>
</dbReference>
<organism evidence="2">
    <name type="scientific">Lichtheimia ramosa</name>
    <dbReference type="NCBI Taxonomy" id="688394"/>
    <lineage>
        <taxon>Eukaryota</taxon>
        <taxon>Fungi</taxon>
        <taxon>Fungi incertae sedis</taxon>
        <taxon>Mucoromycota</taxon>
        <taxon>Mucoromycotina</taxon>
        <taxon>Mucoromycetes</taxon>
        <taxon>Mucorales</taxon>
        <taxon>Lichtheimiaceae</taxon>
        <taxon>Lichtheimia</taxon>
    </lineage>
</organism>
<dbReference type="SUPFAM" id="SSF52047">
    <property type="entry name" value="RNI-like"/>
    <property type="match status" value="1"/>
</dbReference>
<dbReference type="AlphaFoldDB" id="A0A077WZD3"/>
<dbReference type="PANTHER" id="PTHR38926">
    <property type="entry name" value="F-BOX DOMAIN CONTAINING PROTEIN, EXPRESSED"/>
    <property type="match status" value="1"/>
</dbReference>
<accession>A0A077WZD3</accession>
<dbReference type="PANTHER" id="PTHR38926:SF64">
    <property type="entry name" value="F-BOX DOMAIN-CONTAINING PROTEIN"/>
    <property type="match status" value="1"/>
</dbReference>
<feature type="region of interest" description="Disordered" evidence="1">
    <location>
        <begin position="1"/>
        <end position="26"/>
    </location>
</feature>
<evidence type="ECO:0000313" key="2">
    <source>
        <dbReference type="EMBL" id="CDS12961.1"/>
    </source>
</evidence>
<protein>
    <recommendedName>
        <fullName evidence="3">F-box domain-containing protein</fullName>
    </recommendedName>
</protein>
<dbReference type="InterPro" id="IPR032675">
    <property type="entry name" value="LRR_dom_sf"/>
</dbReference>
<proteinExistence type="predicted"/>